<dbReference type="AlphaFoldDB" id="A0A1V4AU69"/>
<evidence type="ECO:0000313" key="1">
    <source>
        <dbReference type="EMBL" id="OOP56682.1"/>
    </source>
</evidence>
<gene>
    <name evidence="1" type="ORF">AYP45_07670</name>
</gene>
<proteinExistence type="predicted"/>
<evidence type="ECO:0000313" key="2">
    <source>
        <dbReference type="Proteomes" id="UP000189681"/>
    </source>
</evidence>
<dbReference type="Proteomes" id="UP000189681">
    <property type="component" value="Unassembled WGS sequence"/>
</dbReference>
<accession>A0A1V4AU69</accession>
<sequence>MKKRWSDYIYWQKLKKALNRQMKAMAKIKWAPHSLEDIEAVANFIKRDSSYCTRMFTIKVFEAVDR</sequence>
<dbReference type="EMBL" id="AYTS01000064">
    <property type="protein sequence ID" value="OOP56682.1"/>
    <property type="molecule type" value="Genomic_DNA"/>
</dbReference>
<protein>
    <submittedName>
        <fullName evidence="1">Uncharacterized protein</fullName>
    </submittedName>
</protein>
<name>A0A1V4AU69_9BACT</name>
<comment type="caution">
    <text evidence="1">The sequence shown here is derived from an EMBL/GenBank/DDBJ whole genome shotgun (WGS) entry which is preliminary data.</text>
</comment>
<organism evidence="1 2">
    <name type="scientific">Candidatus Brocadia carolinensis</name>
    <dbReference type="NCBI Taxonomy" id="1004156"/>
    <lineage>
        <taxon>Bacteria</taxon>
        <taxon>Pseudomonadati</taxon>
        <taxon>Planctomycetota</taxon>
        <taxon>Candidatus Brocadiia</taxon>
        <taxon>Candidatus Brocadiales</taxon>
        <taxon>Candidatus Brocadiaceae</taxon>
        <taxon>Candidatus Brocadia</taxon>
    </lineage>
</organism>
<reference evidence="1 2" key="1">
    <citation type="journal article" date="2017" name="Water Res.">
        <title>Discovery and metagenomic analysis of an anammox bacterial enrichment related to Candidatus "Brocadia caroliniensis" in a full-scale glycerol-fed nitritation-denitritation separate centrate treatment process.</title>
        <authorList>
            <person name="Park H."/>
            <person name="Brotto A.C."/>
            <person name="van Loosdrecht M.C."/>
            <person name="Chandran K."/>
        </authorList>
    </citation>
    <scope>NUCLEOTIDE SEQUENCE [LARGE SCALE GENOMIC DNA]</scope>
    <source>
        <strain evidence="1">26THWARD</strain>
    </source>
</reference>